<dbReference type="Proteomes" id="UP001262410">
    <property type="component" value="Unassembled WGS sequence"/>
</dbReference>
<evidence type="ECO:0000313" key="2">
    <source>
        <dbReference type="Proteomes" id="UP001262410"/>
    </source>
</evidence>
<accession>A0ABU1K0I5</accession>
<organism evidence="1 2">
    <name type="scientific">Inquilinus ginsengisoli</name>
    <dbReference type="NCBI Taxonomy" id="363840"/>
    <lineage>
        <taxon>Bacteria</taxon>
        <taxon>Pseudomonadati</taxon>
        <taxon>Pseudomonadota</taxon>
        <taxon>Alphaproteobacteria</taxon>
        <taxon>Rhodospirillales</taxon>
        <taxon>Rhodospirillaceae</taxon>
        <taxon>Inquilinus</taxon>
    </lineage>
</organism>
<sequence length="841" mass="93656">MRKEQDITEAFPVFAPYGDRFAVTKRGSLLAGVAVGGADFDSLTHGDLAHVALVAGQVAEHLPLGSSVTQYYIHLDRVPVRIRDRTNALSHSISKARERFLNDRGLARSFLFHVYEFADPAAATSSFWGELQDNLAGGLFETERRRKLLTRLRSPSATILSREGMTQLARNATDSLDTIAALWGKIGDARIIDQPEMWSLMRYLATFDPAHLTDEARSRLPMPDDDLDIRLPSGDIEMAEIRDRTFLKLHGDVTRYARIASVTGSPAEPLGWLSAGADAPLRRKGDYILVHHFEPLSELAKAAKFTAARNALERTRINLVAMLKGETTTIADERRPKHTEKLTAIEAAEARKDRWGTAFTAIVLPHESPEAISDLVREFNGSFANRGFSLAWEGVGLPFAFRSIQPGGAGASKRRTTIASSRHGLLSLTLKTHLGQPIVADLGGEEATFIFETTTGEPFYYSSFVGGRSFVIGVGPIRSGKTFLKNSVASHFLKYCGYLRSIDIDPGGKCVCDVFSEGGRGYLELGEGGGINPFVSQVDGVEDLSFAAYLTQLLHLLLQANAAEEHRRLDRDEQRDLDRSIRAVMSMPDPAMRTLPTLFRHMSHHTRAKFERWMSRGLYDGILNADIDAIGPLNKSISTWNLGRFRDVEQVLRPVLFDLFYRVTRSFEDPETRSVPKLLEIDEAHHLLAIPYFRDTLVHRIRTWGKNGAGVSLWSQSAIEYARIPEWSTVRAAASTFFFMADPSMDPDQYRQTFPLTEWDVAAIQSLIPKRQAYIVQPDIGVRKTIILRVDPTQHVINTSHPREVVLRDRLIREHGLTEGIARAAVEIPNLGTSHIEGLAA</sequence>
<comment type="caution">
    <text evidence="1">The sequence shown here is derived from an EMBL/GenBank/DDBJ whole genome shotgun (WGS) entry which is preliminary data.</text>
</comment>
<dbReference type="SUPFAM" id="SSF52540">
    <property type="entry name" value="P-loop containing nucleoside triphosphate hydrolases"/>
    <property type="match status" value="1"/>
</dbReference>
<evidence type="ECO:0000313" key="1">
    <source>
        <dbReference type="EMBL" id="MDR6293804.1"/>
    </source>
</evidence>
<gene>
    <name evidence="1" type="ORF">E9232_006357</name>
</gene>
<reference evidence="1 2" key="1">
    <citation type="submission" date="2023-07" db="EMBL/GenBank/DDBJ databases">
        <title>Sorghum-associated microbial communities from plants grown in Nebraska, USA.</title>
        <authorList>
            <person name="Schachtman D."/>
        </authorList>
    </citation>
    <scope>NUCLEOTIDE SEQUENCE [LARGE SCALE GENOMIC DNA]</scope>
    <source>
        <strain evidence="1 2">584</strain>
    </source>
</reference>
<name>A0ABU1K0I5_9PROT</name>
<dbReference type="InterPro" id="IPR027417">
    <property type="entry name" value="P-loop_NTPase"/>
</dbReference>
<dbReference type="RefSeq" id="WP_309801068.1">
    <property type="nucleotide sequence ID" value="NZ_JAVDPW010000014.1"/>
</dbReference>
<dbReference type="Gene3D" id="3.40.50.300">
    <property type="entry name" value="P-loop containing nucleotide triphosphate hydrolases"/>
    <property type="match status" value="1"/>
</dbReference>
<keyword evidence="2" id="KW-1185">Reference proteome</keyword>
<protein>
    <submittedName>
        <fullName evidence="1">Type IV secretion system protein VirB4</fullName>
    </submittedName>
</protein>
<proteinExistence type="predicted"/>
<dbReference type="EMBL" id="JAVDPW010000014">
    <property type="protein sequence ID" value="MDR6293804.1"/>
    <property type="molecule type" value="Genomic_DNA"/>
</dbReference>